<evidence type="ECO:0000256" key="5">
    <source>
        <dbReference type="SAM" id="SignalP"/>
    </source>
</evidence>
<evidence type="ECO:0000256" key="1">
    <source>
        <dbReference type="ARBA" id="ARBA00004196"/>
    </source>
</evidence>
<comment type="caution">
    <text evidence="7">The sequence shown here is derived from an EMBL/GenBank/DDBJ whole genome shotgun (WGS) entry which is preliminary data.</text>
</comment>
<dbReference type="Gene3D" id="3.40.190.10">
    <property type="entry name" value="Periplasmic binding protein-like II"/>
    <property type="match status" value="2"/>
</dbReference>
<keyword evidence="3 5" id="KW-0732">Signal</keyword>
<feature type="signal peptide" evidence="5">
    <location>
        <begin position="1"/>
        <end position="25"/>
    </location>
</feature>
<dbReference type="Pfam" id="PF00497">
    <property type="entry name" value="SBP_bac_3"/>
    <property type="match status" value="1"/>
</dbReference>
<feature type="domain" description="Solute-binding protein family 3/N-terminal" evidence="6">
    <location>
        <begin position="53"/>
        <end position="277"/>
    </location>
</feature>
<evidence type="ECO:0000313" key="7">
    <source>
        <dbReference type="EMBL" id="MEQ3354338.1"/>
    </source>
</evidence>
<dbReference type="PANTHER" id="PTHR35936:SF34">
    <property type="entry name" value="ABC TRANSPORTER EXTRACELLULAR-BINDING PROTEIN YCKB-RELATED"/>
    <property type="match status" value="1"/>
</dbReference>
<dbReference type="InterPro" id="IPR018313">
    <property type="entry name" value="SBP_3_CS"/>
</dbReference>
<proteinExistence type="inferred from homology"/>
<dbReference type="InterPro" id="IPR001638">
    <property type="entry name" value="Solute-binding_3/MltF_N"/>
</dbReference>
<protein>
    <submittedName>
        <fullName evidence="7">Amino acid ABC transporter substrate-binding protein</fullName>
    </submittedName>
</protein>
<evidence type="ECO:0000256" key="4">
    <source>
        <dbReference type="RuleBase" id="RU003744"/>
    </source>
</evidence>
<comment type="similarity">
    <text evidence="2 4">Belongs to the bacterial solute-binding protein 3 family.</text>
</comment>
<dbReference type="SMART" id="SM00062">
    <property type="entry name" value="PBPb"/>
    <property type="match status" value="1"/>
</dbReference>
<sequence length="277" mass="30678">MKKKLFTLTALMMLLLVGCSGGAKPADKAANDAANNSGNAKQEAAAELDKSKTYVLGMDDTFAPMGFRDEKGNIVGFDVDLAKKAAEEMGIKIECQPIDWTVKESELESGNVDLLWNGFSITPERQKKVLFSDPYMDNRQIIITLKDSPVNSKADLAGKRVTVQGESSALEAVMKDDAFVKALAEPPVEYATNNECFKDIEAKRCDAIVVDEVLARYYMKQNGEENYKVLEDNFGEEQFAVGMRKDDVALQEALNKALKTLKDNGTYDEIYSKYFAD</sequence>
<dbReference type="CDD" id="cd00996">
    <property type="entry name" value="PBP2_AatB_like"/>
    <property type="match status" value="1"/>
</dbReference>
<evidence type="ECO:0000256" key="3">
    <source>
        <dbReference type="ARBA" id="ARBA00022729"/>
    </source>
</evidence>
<keyword evidence="8" id="KW-1185">Reference proteome</keyword>
<gene>
    <name evidence="7" type="ORF">AAA081_08540</name>
</gene>
<evidence type="ECO:0000256" key="2">
    <source>
        <dbReference type="ARBA" id="ARBA00010333"/>
    </source>
</evidence>
<name>A0ABV1J8U9_9FIRM</name>
<dbReference type="Proteomes" id="UP001481872">
    <property type="component" value="Unassembled WGS sequence"/>
</dbReference>
<evidence type="ECO:0000259" key="6">
    <source>
        <dbReference type="SMART" id="SM00062"/>
    </source>
</evidence>
<reference evidence="7 8" key="1">
    <citation type="submission" date="2024-04" db="EMBL/GenBank/DDBJ databases">
        <title>Human intestinal bacterial collection.</title>
        <authorList>
            <person name="Pauvert C."/>
            <person name="Hitch T.C.A."/>
            <person name="Clavel T."/>
        </authorList>
    </citation>
    <scope>NUCLEOTIDE SEQUENCE [LARGE SCALE GENOMIC DNA]</scope>
    <source>
        <strain evidence="7 8">CLA-SR-H026</strain>
    </source>
</reference>
<dbReference type="EMBL" id="JBBNPS010000037">
    <property type="protein sequence ID" value="MEQ3354338.1"/>
    <property type="molecule type" value="Genomic_DNA"/>
</dbReference>
<dbReference type="PROSITE" id="PS51257">
    <property type="entry name" value="PROKAR_LIPOPROTEIN"/>
    <property type="match status" value="1"/>
</dbReference>
<comment type="subcellular location">
    <subcellularLocation>
        <location evidence="1">Cell envelope</location>
    </subcellularLocation>
</comment>
<organism evidence="7 8">
    <name type="scientific">Aedoeadaptatus acetigenes</name>
    <dbReference type="NCBI Taxonomy" id="2981723"/>
    <lineage>
        <taxon>Bacteria</taxon>
        <taxon>Bacillati</taxon>
        <taxon>Bacillota</taxon>
        <taxon>Tissierellia</taxon>
        <taxon>Tissierellales</taxon>
        <taxon>Peptoniphilaceae</taxon>
        <taxon>Aedoeadaptatus</taxon>
    </lineage>
</organism>
<evidence type="ECO:0000313" key="8">
    <source>
        <dbReference type="Proteomes" id="UP001481872"/>
    </source>
</evidence>
<dbReference type="RefSeq" id="WP_148471759.1">
    <property type="nucleotide sequence ID" value="NZ_JAOQJD010000002.1"/>
</dbReference>
<accession>A0ABV1J8U9</accession>
<dbReference type="PROSITE" id="PS01039">
    <property type="entry name" value="SBP_BACTERIAL_3"/>
    <property type="match status" value="1"/>
</dbReference>
<dbReference type="PANTHER" id="PTHR35936">
    <property type="entry name" value="MEMBRANE-BOUND LYTIC MUREIN TRANSGLYCOSYLASE F"/>
    <property type="match status" value="1"/>
</dbReference>
<dbReference type="SUPFAM" id="SSF53850">
    <property type="entry name" value="Periplasmic binding protein-like II"/>
    <property type="match status" value="1"/>
</dbReference>
<feature type="chain" id="PRO_5046199584" evidence="5">
    <location>
        <begin position="26"/>
        <end position="277"/>
    </location>
</feature>